<dbReference type="Proteomes" id="UP000192726">
    <property type="component" value="Chromosome"/>
</dbReference>
<dbReference type="RefSeq" id="WP_083108167.1">
    <property type="nucleotide sequence ID" value="NZ_CP020569.1"/>
</dbReference>
<evidence type="ECO:0000313" key="3">
    <source>
        <dbReference type="Proteomes" id="UP000192726"/>
    </source>
</evidence>
<gene>
    <name evidence="2" type="ORF">B1H19_31605</name>
</gene>
<feature type="region of interest" description="Disordered" evidence="1">
    <location>
        <begin position="123"/>
        <end position="144"/>
    </location>
</feature>
<protein>
    <submittedName>
        <fullName evidence="2">Uncharacterized protein</fullName>
    </submittedName>
</protein>
<accession>A0A1V0TYY3</accession>
<reference evidence="2 3" key="1">
    <citation type="submission" date="2017-04" db="EMBL/GenBank/DDBJ databases">
        <title>Complete Genome Sequence of Streptomyces gilvosporeus F607, a Capable Producer of Natamycin.</title>
        <authorList>
            <person name="Zong G."/>
            <person name="Zhong C."/>
            <person name="Fu J."/>
            <person name="Qin R."/>
            <person name="Cao G."/>
        </authorList>
    </citation>
    <scope>NUCLEOTIDE SEQUENCE [LARGE SCALE GENOMIC DNA]</scope>
    <source>
        <strain evidence="2 3">F607</strain>
    </source>
</reference>
<keyword evidence="3" id="KW-1185">Reference proteome</keyword>
<sequence>MATARSPRRSARDRGAAVPFRLLWPTLLVLFGVLLVHGAGAENAEHAASPVSPVPVMAVNASVHGDHGTHADHGEHPGPPAPAHSHELCVSGHPQQGAELTPPCSAPGTTSRVYAAGPVRPAAARGVPLPPPLRGATGSVVQQI</sequence>
<dbReference type="AlphaFoldDB" id="A0A1V0TYY3"/>
<name>A0A1V0TYY3_9ACTN</name>
<evidence type="ECO:0000313" key="2">
    <source>
        <dbReference type="EMBL" id="ARF58123.1"/>
    </source>
</evidence>
<proteinExistence type="predicted"/>
<dbReference type="STRING" id="553510.B1H19_31605"/>
<dbReference type="KEGG" id="sgv:B1H19_31605"/>
<dbReference type="EMBL" id="CP020569">
    <property type="protein sequence ID" value="ARF58123.1"/>
    <property type="molecule type" value="Genomic_DNA"/>
</dbReference>
<organism evidence="2 3">
    <name type="scientific">Streptomyces gilvosporeus</name>
    <dbReference type="NCBI Taxonomy" id="553510"/>
    <lineage>
        <taxon>Bacteria</taxon>
        <taxon>Bacillati</taxon>
        <taxon>Actinomycetota</taxon>
        <taxon>Actinomycetes</taxon>
        <taxon>Kitasatosporales</taxon>
        <taxon>Streptomycetaceae</taxon>
        <taxon>Streptomyces</taxon>
    </lineage>
</organism>
<evidence type="ECO:0000256" key="1">
    <source>
        <dbReference type="SAM" id="MobiDB-lite"/>
    </source>
</evidence>